<dbReference type="Proteomes" id="UP000254866">
    <property type="component" value="Unassembled WGS sequence"/>
</dbReference>
<dbReference type="PANTHER" id="PTHR28154">
    <property type="entry name" value="CELL WALL SYNTHESIS PROTEIN KNH1-RELATED"/>
    <property type="match status" value="1"/>
</dbReference>
<gene>
    <name evidence="5" type="ORF">BP5553_05608</name>
</gene>
<feature type="chain" id="PRO_5016663123" evidence="2">
    <location>
        <begin position="20"/>
        <end position="260"/>
    </location>
</feature>
<dbReference type="Pfam" id="PF10342">
    <property type="entry name" value="Kre9_KNH"/>
    <property type="match status" value="1"/>
</dbReference>
<evidence type="ECO:0000259" key="3">
    <source>
        <dbReference type="Pfam" id="PF05390"/>
    </source>
</evidence>
<dbReference type="InterPro" id="IPR018466">
    <property type="entry name" value="Kre9/Knh1-like_N"/>
</dbReference>
<dbReference type="OrthoDB" id="2432613at2759"/>
<organism evidence="5 6">
    <name type="scientific">Venustampulla echinocandica</name>
    <dbReference type="NCBI Taxonomy" id="2656787"/>
    <lineage>
        <taxon>Eukaryota</taxon>
        <taxon>Fungi</taxon>
        <taxon>Dikarya</taxon>
        <taxon>Ascomycota</taxon>
        <taxon>Pezizomycotina</taxon>
        <taxon>Leotiomycetes</taxon>
        <taxon>Helotiales</taxon>
        <taxon>Pleuroascaceae</taxon>
        <taxon>Venustampulla</taxon>
    </lineage>
</organism>
<proteinExistence type="predicted"/>
<dbReference type="GeneID" id="43598457"/>
<dbReference type="GO" id="GO:0031505">
    <property type="term" value="P:fungal-type cell wall organization"/>
    <property type="evidence" value="ECO:0007669"/>
    <property type="project" value="TreeGrafter"/>
</dbReference>
<feature type="domain" description="Yeast cell wall synthesis Kre9/Knh1 C-terminal" evidence="3">
    <location>
        <begin position="171"/>
        <end position="249"/>
    </location>
</feature>
<dbReference type="GO" id="GO:0042546">
    <property type="term" value="P:cell wall biogenesis"/>
    <property type="evidence" value="ECO:0007669"/>
    <property type="project" value="InterPro"/>
</dbReference>
<keyword evidence="1 2" id="KW-0732">Signal</keyword>
<name>A0A370TRL6_9HELO</name>
<dbReference type="PANTHER" id="PTHR28154:SF1">
    <property type="entry name" value="CELL WALL SYNTHESIS PROTEIN KNH1-RELATED"/>
    <property type="match status" value="1"/>
</dbReference>
<feature type="signal peptide" evidence="2">
    <location>
        <begin position="1"/>
        <end position="19"/>
    </location>
</feature>
<dbReference type="EMBL" id="NPIC01000003">
    <property type="protein sequence ID" value="RDL38175.1"/>
    <property type="molecule type" value="Genomic_DNA"/>
</dbReference>
<reference evidence="5 6" key="1">
    <citation type="journal article" date="2018" name="IMA Fungus">
        <title>IMA Genome-F 9: Draft genome sequence of Annulohypoxylon stygium, Aspergillus mulundensis, Berkeleyomyces basicola (syn. Thielaviopsis basicola), Ceratocystis smalleyi, two Cercospora beticola strains, Coleophoma cylindrospora, Fusarium fracticaudum, Phialophora cf. hyalina, and Morchella septimelata.</title>
        <authorList>
            <person name="Wingfield B.D."/>
            <person name="Bills G.F."/>
            <person name="Dong Y."/>
            <person name="Huang W."/>
            <person name="Nel W.J."/>
            <person name="Swalarsk-Parry B.S."/>
            <person name="Vaghefi N."/>
            <person name="Wilken P.M."/>
            <person name="An Z."/>
            <person name="de Beer Z.W."/>
            <person name="De Vos L."/>
            <person name="Chen L."/>
            <person name="Duong T.A."/>
            <person name="Gao Y."/>
            <person name="Hammerbacher A."/>
            <person name="Kikkert J.R."/>
            <person name="Li Y."/>
            <person name="Li H."/>
            <person name="Li K."/>
            <person name="Li Q."/>
            <person name="Liu X."/>
            <person name="Ma X."/>
            <person name="Naidoo K."/>
            <person name="Pethybridge S.J."/>
            <person name="Sun J."/>
            <person name="Steenkamp E.T."/>
            <person name="van der Nest M.A."/>
            <person name="van Wyk S."/>
            <person name="Wingfield M.J."/>
            <person name="Xiong C."/>
            <person name="Yue Q."/>
            <person name="Zhang X."/>
        </authorList>
    </citation>
    <scope>NUCLEOTIDE SEQUENCE [LARGE SCALE GENOMIC DNA]</scope>
    <source>
        <strain evidence="5 6">BP 5553</strain>
    </source>
</reference>
<comment type="caution">
    <text evidence="5">The sequence shown here is derived from an EMBL/GenBank/DDBJ whole genome shotgun (WGS) entry which is preliminary data.</text>
</comment>
<evidence type="ECO:0000256" key="1">
    <source>
        <dbReference type="ARBA" id="ARBA00022729"/>
    </source>
</evidence>
<dbReference type="Pfam" id="PF05390">
    <property type="entry name" value="Kre9_KNH1_C"/>
    <property type="match status" value="1"/>
</dbReference>
<protein>
    <submittedName>
        <fullName evidence="5">Uncharacterized protein</fullName>
    </submittedName>
</protein>
<evidence type="ECO:0000256" key="2">
    <source>
        <dbReference type="SAM" id="SignalP"/>
    </source>
</evidence>
<evidence type="ECO:0000259" key="4">
    <source>
        <dbReference type="Pfam" id="PF10342"/>
    </source>
</evidence>
<dbReference type="GO" id="GO:0005576">
    <property type="term" value="C:extracellular region"/>
    <property type="evidence" value="ECO:0007669"/>
    <property type="project" value="TreeGrafter"/>
</dbReference>
<sequence length="260" mass="26372">MRVSKALTLLVASAPLALADPKITSPAAGATVAAGTTITVTWADSGEPPSVADLTTYTLQLFAGTNAVNAPVKSLPVAQFAAGNSITLTVEPTIGGSTKNAYFIGLLSVAKAGGTVQSFSDRFTLSGMTAEFPANIKAALAAGVPSTAGPPKINNVVAAGANPPGVADAGAWAIPYNKQTGLTRYAPMQPVPPTSITATNTAPLWPTSAVQFAATHMPIPTVVTTLTQANTFSVSSHANTAASASAPVDDMHKFLNRWKD</sequence>
<dbReference type="STRING" id="2656787.A0A370TRL6"/>
<dbReference type="InterPro" id="IPR008659">
    <property type="entry name" value="Kre9/Knh1_C"/>
</dbReference>
<dbReference type="GO" id="GO:0006078">
    <property type="term" value="P:(1-&gt;6)-beta-D-glucan biosynthetic process"/>
    <property type="evidence" value="ECO:0007669"/>
    <property type="project" value="InterPro"/>
</dbReference>
<accession>A0A370TRL6</accession>
<evidence type="ECO:0000313" key="6">
    <source>
        <dbReference type="Proteomes" id="UP000254866"/>
    </source>
</evidence>
<dbReference type="RefSeq" id="XP_031870831.1">
    <property type="nucleotide sequence ID" value="XM_032014231.1"/>
</dbReference>
<evidence type="ECO:0000313" key="5">
    <source>
        <dbReference type="EMBL" id="RDL38175.1"/>
    </source>
</evidence>
<dbReference type="InterPro" id="IPR045328">
    <property type="entry name" value="Kre9/Knh1"/>
</dbReference>
<keyword evidence="6" id="KW-1185">Reference proteome</keyword>
<dbReference type="AlphaFoldDB" id="A0A370TRL6"/>
<feature type="domain" description="Yeast cell wall synthesis Kre9/Knh1-like N-terminal" evidence="4">
    <location>
        <begin position="25"/>
        <end position="125"/>
    </location>
</feature>